<reference evidence="2 3" key="1">
    <citation type="submission" date="2018-03" db="EMBL/GenBank/DDBJ databases">
        <title>Genomic Encyclopedia of Archaeal and Bacterial Type Strains, Phase II (KMG-II): from individual species to whole genera.</title>
        <authorList>
            <person name="Goeker M."/>
        </authorList>
    </citation>
    <scope>NUCLEOTIDE SEQUENCE [LARGE SCALE GENOMIC DNA]</scope>
    <source>
        <strain evidence="2 3">DSM 45348</strain>
    </source>
</reference>
<keyword evidence="3" id="KW-1185">Reference proteome</keyword>
<evidence type="ECO:0000313" key="2">
    <source>
        <dbReference type="EMBL" id="PRY14442.1"/>
    </source>
</evidence>
<name>A0A2T0R315_9ACTN</name>
<evidence type="ECO:0000256" key="1">
    <source>
        <dbReference type="SAM" id="MobiDB-lite"/>
    </source>
</evidence>
<dbReference type="RefSeq" id="WP_146164362.1">
    <property type="nucleotide sequence ID" value="NZ_PVZG01000069.1"/>
</dbReference>
<dbReference type="AlphaFoldDB" id="A0A2T0R315"/>
<organism evidence="2 3">
    <name type="scientific">Pseudosporangium ferrugineum</name>
    <dbReference type="NCBI Taxonomy" id="439699"/>
    <lineage>
        <taxon>Bacteria</taxon>
        <taxon>Bacillati</taxon>
        <taxon>Actinomycetota</taxon>
        <taxon>Actinomycetes</taxon>
        <taxon>Micromonosporales</taxon>
        <taxon>Micromonosporaceae</taxon>
        <taxon>Pseudosporangium</taxon>
    </lineage>
</organism>
<feature type="region of interest" description="Disordered" evidence="1">
    <location>
        <begin position="132"/>
        <end position="157"/>
    </location>
</feature>
<accession>A0A2T0R315</accession>
<protein>
    <submittedName>
        <fullName evidence="2">Uncharacterized protein</fullName>
    </submittedName>
</protein>
<evidence type="ECO:0000313" key="3">
    <source>
        <dbReference type="Proteomes" id="UP000239209"/>
    </source>
</evidence>
<feature type="compositionally biased region" description="Pro residues" evidence="1">
    <location>
        <begin position="45"/>
        <end position="65"/>
    </location>
</feature>
<gene>
    <name evidence="2" type="ORF">CLV70_1692</name>
</gene>
<feature type="region of interest" description="Disordered" evidence="1">
    <location>
        <begin position="474"/>
        <end position="518"/>
    </location>
</feature>
<feature type="compositionally biased region" description="Polar residues" evidence="1">
    <location>
        <begin position="494"/>
        <end position="512"/>
    </location>
</feature>
<proteinExistence type="predicted"/>
<comment type="caution">
    <text evidence="2">The sequence shown here is derived from an EMBL/GenBank/DDBJ whole genome shotgun (WGS) entry which is preliminary data.</text>
</comment>
<dbReference type="EMBL" id="PVZG01000069">
    <property type="protein sequence ID" value="PRY14442.1"/>
    <property type="molecule type" value="Genomic_DNA"/>
</dbReference>
<dbReference type="Proteomes" id="UP000239209">
    <property type="component" value="Unassembled WGS sequence"/>
</dbReference>
<sequence length="518" mass="56351">MANLPPAASRPWWQRMWDRLMRTVRLRRQAAVPQPVPGEAAAPYLEPPPAYSVKPPPVNPPPVDPPAYAASPAPSSAAAAWAAGAHPEFGAARSPAPETGRFFGSQFADSRLFTEQFAAQWRANQFGGLSAASAGRLGGDQPAQSPRIPSPEVPANLDFGTNNPYPAEFQLHRDSAGKIYDEPQTHSGQWNEPVTTTSPVRRSDVDLRYVAKDGKILTPEEFGALDSDGKRALVRIDANAAKIGFVTPDRQVFTSQEAQHFDRSDIELRPIDMSQAKIAYAEPDGKYYSSAADGRRRELLDPDSRFMSSDARIYSGDEVSSKKLDGMSKVDGSIDSRYVPENGHHLYTPEQAEAMGYRSPHGNLREVDRAHIDVALEAPTGEIFDGRDPNIVPERWDNLREVDRQKVNIGHVSPGDGVIFDQPLPGTRPMDLDRRDVRYRQNGIVLEAGYKPGSHQGVDRVDYATYKASSQHGFAAAAGVSSTTGVGQRPADASNRSNSAPHVSRQGASQSAAPARAM</sequence>
<feature type="region of interest" description="Disordered" evidence="1">
    <location>
        <begin position="30"/>
        <end position="72"/>
    </location>
</feature>